<evidence type="ECO:0000313" key="2">
    <source>
        <dbReference type="Proteomes" id="UP000836841"/>
    </source>
</evidence>
<protein>
    <submittedName>
        <fullName evidence="1">Uncharacterized protein</fullName>
    </submittedName>
</protein>
<dbReference type="EMBL" id="OU466862">
    <property type="protein sequence ID" value="CAH2071471.1"/>
    <property type="molecule type" value="Genomic_DNA"/>
</dbReference>
<keyword evidence="2" id="KW-1185">Reference proteome</keyword>
<proteinExistence type="predicted"/>
<gene>
    <name evidence="1" type="ORF">TAV2_LOCUS20325</name>
</gene>
<sequence length="94" mass="10431">MDKRGLPATNIEKKGERDGNIKLNAQNISLKGGAKTNRGFKINSTIENRAASFDWRLAQLDFDKILENIGANSELESVSRAAWSGLEFMFGSRN</sequence>
<dbReference type="AlphaFoldDB" id="A0AAU9SVP4"/>
<organism evidence="1 2">
    <name type="scientific">Thlaspi arvense</name>
    <name type="common">Field penny-cress</name>
    <dbReference type="NCBI Taxonomy" id="13288"/>
    <lineage>
        <taxon>Eukaryota</taxon>
        <taxon>Viridiplantae</taxon>
        <taxon>Streptophyta</taxon>
        <taxon>Embryophyta</taxon>
        <taxon>Tracheophyta</taxon>
        <taxon>Spermatophyta</taxon>
        <taxon>Magnoliopsida</taxon>
        <taxon>eudicotyledons</taxon>
        <taxon>Gunneridae</taxon>
        <taxon>Pentapetalae</taxon>
        <taxon>rosids</taxon>
        <taxon>malvids</taxon>
        <taxon>Brassicales</taxon>
        <taxon>Brassicaceae</taxon>
        <taxon>Thlaspideae</taxon>
        <taxon>Thlaspi</taxon>
    </lineage>
</organism>
<evidence type="ECO:0000313" key="1">
    <source>
        <dbReference type="EMBL" id="CAH2071471.1"/>
    </source>
</evidence>
<name>A0AAU9SVP4_THLAR</name>
<reference evidence="1 2" key="1">
    <citation type="submission" date="2022-03" db="EMBL/GenBank/DDBJ databases">
        <authorList>
            <person name="Nunn A."/>
            <person name="Chopra R."/>
            <person name="Nunn A."/>
            <person name="Contreras Garrido A."/>
        </authorList>
    </citation>
    <scope>NUCLEOTIDE SEQUENCE [LARGE SCALE GENOMIC DNA]</scope>
</reference>
<accession>A0AAU9SVP4</accession>
<dbReference type="Proteomes" id="UP000836841">
    <property type="component" value="Chromosome 6"/>
</dbReference>